<organism evidence="1 2">
    <name type="scientific">Ascodesmis nigricans</name>
    <dbReference type="NCBI Taxonomy" id="341454"/>
    <lineage>
        <taxon>Eukaryota</taxon>
        <taxon>Fungi</taxon>
        <taxon>Dikarya</taxon>
        <taxon>Ascomycota</taxon>
        <taxon>Pezizomycotina</taxon>
        <taxon>Pezizomycetes</taxon>
        <taxon>Pezizales</taxon>
        <taxon>Ascodesmidaceae</taxon>
        <taxon>Ascodesmis</taxon>
    </lineage>
</organism>
<sequence>MSFPPTPTLMLVSFSLAEPVRMLEEELVVAAFVAALPLSHRPPSSEPILVHSAAPLGCWKREHEHQVYVGLGAGRVGTLDWK</sequence>
<dbReference type="InParanoid" id="A0A4S2MYC8"/>
<accession>A0A4S2MYC8</accession>
<protein>
    <submittedName>
        <fullName evidence="1">Uncharacterized protein</fullName>
    </submittedName>
</protein>
<gene>
    <name evidence="1" type="ORF">EX30DRAFT_340491</name>
</gene>
<dbReference type="Proteomes" id="UP000298138">
    <property type="component" value="Unassembled WGS sequence"/>
</dbReference>
<dbReference type="AlphaFoldDB" id="A0A4S2MYC8"/>
<evidence type="ECO:0000313" key="1">
    <source>
        <dbReference type="EMBL" id="TGZ81614.1"/>
    </source>
</evidence>
<dbReference type="EMBL" id="ML220118">
    <property type="protein sequence ID" value="TGZ81614.1"/>
    <property type="molecule type" value="Genomic_DNA"/>
</dbReference>
<name>A0A4S2MYC8_9PEZI</name>
<proteinExistence type="predicted"/>
<keyword evidence="2" id="KW-1185">Reference proteome</keyword>
<evidence type="ECO:0000313" key="2">
    <source>
        <dbReference type="Proteomes" id="UP000298138"/>
    </source>
</evidence>
<reference evidence="1 2" key="1">
    <citation type="submission" date="2019-04" db="EMBL/GenBank/DDBJ databases">
        <title>Comparative genomics and transcriptomics to analyze fruiting body development in filamentous ascomycetes.</title>
        <authorList>
            <consortium name="DOE Joint Genome Institute"/>
            <person name="Lutkenhaus R."/>
            <person name="Traeger S."/>
            <person name="Breuer J."/>
            <person name="Kuo A."/>
            <person name="Lipzen A."/>
            <person name="Pangilinan J."/>
            <person name="Dilworth D."/>
            <person name="Sandor L."/>
            <person name="Poggeler S."/>
            <person name="Barry K."/>
            <person name="Grigoriev I.V."/>
            <person name="Nowrousian M."/>
        </authorList>
    </citation>
    <scope>NUCLEOTIDE SEQUENCE [LARGE SCALE GENOMIC DNA]</scope>
    <source>
        <strain evidence="1 2">CBS 389.68</strain>
    </source>
</reference>